<accession>A0A9W8ZT50</accession>
<dbReference type="EMBL" id="JAOTPV010000094">
    <property type="protein sequence ID" value="KAJ4465068.1"/>
    <property type="molecule type" value="Genomic_DNA"/>
</dbReference>
<dbReference type="OrthoDB" id="184880at2759"/>
<name>A0A9W8ZT50_9AGAR</name>
<organism evidence="1 2">
    <name type="scientific">Lentinula aciculospora</name>
    <dbReference type="NCBI Taxonomy" id="153920"/>
    <lineage>
        <taxon>Eukaryota</taxon>
        <taxon>Fungi</taxon>
        <taxon>Dikarya</taxon>
        <taxon>Basidiomycota</taxon>
        <taxon>Agaricomycotina</taxon>
        <taxon>Agaricomycetes</taxon>
        <taxon>Agaricomycetidae</taxon>
        <taxon>Agaricales</taxon>
        <taxon>Marasmiineae</taxon>
        <taxon>Omphalotaceae</taxon>
        <taxon>Lentinula</taxon>
    </lineage>
</organism>
<reference evidence="1" key="1">
    <citation type="submission" date="2022-08" db="EMBL/GenBank/DDBJ databases">
        <title>A Global Phylogenomic Analysis of the Shiitake Genus Lentinula.</title>
        <authorList>
            <consortium name="DOE Joint Genome Institute"/>
            <person name="Sierra-Patev S."/>
            <person name="Min B."/>
            <person name="Naranjo-Ortiz M."/>
            <person name="Looney B."/>
            <person name="Konkel Z."/>
            <person name="Slot J.C."/>
            <person name="Sakamoto Y."/>
            <person name="Steenwyk J.L."/>
            <person name="Rokas A."/>
            <person name="Carro J."/>
            <person name="Camarero S."/>
            <person name="Ferreira P."/>
            <person name="Molpeceres G."/>
            <person name="Ruiz-Duenas F.J."/>
            <person name="Serrano A."/>
            <person name="Henrissat B."/>
            <person name="Drula E."/>
            <person name="Hughes K.W."/>
            <person name="Mata J.L."/>
            <person name="Ishikawa N.K."/>
            <person name="Vargas-Isla R."/>
            <person name="Ushijima S."/>
            <person name="Smith C.A."/>
            <person name="Ahrendt S."/>
            <person name="Andreopoulos W."/>
            <person name="He G."/>
            <person name="Labutti K."/>
            <person name="Lipzen A."/>
            <person name="Ng V."/>
            <person name="Riley R."/>
            <person name="Sandor L."/>
            <person name="Barry K."/>
            <person name="Martinez A.T."/>
            <person name="Xiao Y."/>
            <person name="Gibbons J.G."/>
            <person name="Terashima K."/>
            <person name="Grigoriev I.V."/>
            <person name="Hibbett D.S."/>
        </authorList>
    </citation>
    <scope>NUCLEOTIDE SEQUENCE</scope>
    <source>
        <strain evidence="1">JLM2183</strain>
    </source>
</reference>
<sequence length="161" mass="17909">MNDSLWKSAIAEISRVVRLGGWVELLEVDFEYFRWGIGPYSQRLRGLVRNLSAEKGIVGDLSVYLPALLKDAGFLEVENEDGEIKKSGCNQNQEKLSNGYNTEDWRDLCMGMKGPIVQGGGYGVVNTGEEYEALLESSALEWETSKEANTSFHAILARKQG</sequence>
<keyword evidence="2" id="KW-1185">Reference proteome</keyword>
<evidence type="ECO:0000313" key="2">
    <source>
        <dbReference type="Proteomes" id="UP001150266"/>
    </source>
</evidence>
<comment type="caution">
    <text evidence="1">The sequence shown here is derived from an EMBL/GenBank/DDBJ whole genome shotgun (WGS) entry which is preliminary data.</text>
</comment>
<proteinExistence type="predicted"/>
<dbReference type="AlphaFoldDB" id="A0A9W8ZT50"/>
<evidence type="ECO:0000313" key="1">
    <source>
        <dbReference type="EMBL" id="KAJ4465068.1"/>
    </source>
</evidence>
<dbReference type="Proteomes" id="UP001150266">
    <property type="component" value="Unassembled WGS sequence"/>
</dbReference>
<protein>
    <submittedName>
        <fullName evidence="1">Uncharacterized protein</fullName>
    </submittedName>
</protein>
<gene>
    <name evidence="1" type="ORF">J3R30DRAFT_3414889</name>
</gene>